<dbReference type="AlphaFoldDB" id="A0A8J5P232"/>
<dbReference type="GO" id="GO:0003952">
    <property type="term" value="F:NAD+ synthase (glutamine-hydrolyzing) activity"/>
    <property type="evidence" value="ECO:0007669"/>
    <property type="project" value="UniProtKB-EC"/>
</dbReference>
<comment type="pathway">
    <text evidence="1 8">Cofactor biosynthesis; NAD(+) biosynthesis; NAD(+) from deamido-NAD(+) (L-Gln route): step 1/1.</text>
</comment>
<evidence type="ECO:0000256" key="7">
    <source>
        <dbReference type="ARBA" id="ARBA00052340"/>
    </source>
</evidence>
<evidence type="ECO:0000256" key="8">
    <source>
        <dbReference type="PIRNR" id="PIRNR006630"/>
    </source>
</evidence>
<evidence type="ECO:0000256" key="5">
    <source>
        <dbReference type="ARBA" id="ARBA00022840"/>
    </source>
</evidence>
<dbReference type="FunFam" id="3.40.50.620:FF:000036">
    <property type="entry name" value="Glutamine-dependent NAD(+) synthetase"/>
    <property type="match status" value="1"/>
</dbReference>
<dbReference type="Pfam" id="PF00795">
    <property type="entry name" value="CN_hydrolase"/>
    <property type="match status" value="1"/>
</dbReference>
<feature type="domain" description="CN hydrolase" evidence="9">
    <location>
        <begin position="5"/>
        <end position="275"/>
    </location>
</feature>
<dbReference type="InterPro" id="IPR003010">
    <property type="entry name" value="C-N_Hydrolase"/>
</dbReference>
<evidence type="ECO:0000256" key="4">
    <source>
        <dbReference type="ARBA" id="ARBA00022741"/>
    </source>
</evidence>
<dbReference type="PANTHER" id="PTHR23090:SF9">
    <property type="entry name" value="GLUTAMINE-DEPENDENT NAD(+) SYNTHETASE"/>
    <property type="match status" value="1"/>
</dbReference>
<dbReference type="EC" id="6.3.5.1" evidence="8"/>
<comment type="caution">
    <text evidence="10">The sequence shown here is derived from an EMBL/GenBank/DDBJ whole genome shotgun (WGS) entry which is preliminary data.</text>
</comment>
<protein>
    <recommendedName>
        <fullName evidence="8">Glutamine-dependent NAD(+) synthetase</fullName>
        <ecNumber evidence="8">6.3.5.1</ecNumber>
    </recommendedName>
    <alternativeName>
        <fullName evidence="8">NAD(+) synthase [glutamine-hydrolyzing]</fullName>
    </alternativeName>
</protein>
<evidence type="ECO:0000313" key="11">
    <source>
        <dbReference type="Proteomes" id="UP000694050"/>
    </source>
</evidence>
<dbReference type="EMBL" id="JAELUQ010000002">
    <property type="protein sequence ID" value="KAG7419101.1"/>
    <property type="molecule type" value="Genomic_DNA"/>
</dbReference>
<keyword evidence="6 8" id="KW-0520">NAD</keyword>
<gene>
    <name evidence="10" type="primary">QNS1</name>
    <name evidence="10" type="ORF">Forpe1208_v002366</name>
</gene>
<dbReference type="InterPro" id="IPR014445">
    <property type="entry name" value="Gln-dep_NAD_synthase"/>
</dbReference>
<dbReference type="GO" id="GO:0009435">
    <property type="term" value="P:NAD+ biosynthetic process"/>
    <property type="evidence" value="ECO:0007669"/>
    <property type="project" value="UniProtKB-UniPathway"/>
</dbReference>
<evidence type="ECO:0000256" key="6">
    <source>
        <dbReference type="ARBA" id="ARBA00023027"/>
    </source>
</evidence>
<dbReference type="InterPro" id="IPR003694">
    <property type="entry name" value="NAD_synthase"/>
</dbReference>
<proteinExistence type="inferred from homology"/>
<accession>A0A8J5P232</accession>
<dbReference type="GO" id="GO:0005524">
    <property type="term" value="F:ATP binding"/>
    <property type="evidence" value="ECO:0007669"/>
    <property type="project" value="UniProtKB-KW"/>
</dbReference>
<comment type="catalytic activity">
    <reaction evidence="7 8">
        <text>deamido-NAD(+) + L-glutamine + ATP + H2O = L-glutamate + AMP + diphosphate + NAD(+) + H(+)</text>
        <dbReference type="Rhea" id="RHEA:24384"/>
        <dbReference type="ChEBI" id="CHEBI:15377"/>
        <dbReference type="ChEBI" id="CHEBI:15378"/>
        <dbReference type="ChEBI" id="CHEBI:29985"/>
        <dbReference type="ChEBI" id="CHEBI:30616"/>
        <dbReference type="ChEBI" id="CHEBI:33019"/>
        <dbReference type="ChEBI" id="CHEBI:57540"/>
        <dbReference type="ChEBI" id="CHEBI:58359"/>
        <dbReference type="ChEBI" id="CHEBI:58437"/>
        <dbReference type="ChEBI" id="CHEBI:456215"/>
        <dbReference type="EC" id="6.3.5.1"/>
    </reaction>
</comment>
<keyword evidence="3 8" id="KW-0436">Ligase</keyword>
<dbReference type="PANTHER" id="PTHR23090">
    <property type="entry name" value="NH 3 /GLUTAMINE-DEPENDENT NAD + SYNTHETASE"/>
    <property type="match status" value="1"/>
</dbReference>
<evidence type="ECO:0000256" key="3">
    <source>
        <dbReference type="ARBA" id="ARBA00022598"/>
    </source>
</evidence>
<evidence type="ECO:0000256" key="1">
    <source>
        <dbReference type="ARBA" id="ARBA00005188"/>
    </source>
</evidence>
<dbReference type="PIRSF" id="PIRSF006630">
    <property type="entry name" value="NADS_GAT"/>
    <property type="match status" value="1"/>
</dbReference>
<dbReference type="GO" id="GO:0005737">
    <property type="term" value="C:cytoplasm"/>
    <property type="evidence" value="ECO:0007669"/>
    <property type="project" value="InterPro"/>
</dbReference>
<reference evidence="10" key="1">
    <citation type="submission" date="2021-04" db="EMBL/GenBank/DDBJ databases">
        <title>First draft genome resource for Brassicaceae pathogens Fusarium oxysporum f. sp. raphani and Fusarium oxysporum f. sp. rapae.</title>
        <authorList>
            <person name="Asai S."/>
        </authorList>
    </citation>
    <scope>NUCLEOTIDE SEQUENCE</scope>
    <source>
        <strain evidence="10">Tf1208</strain>
    </source>
</reference>
<dbReference type="CDD" id="cd07570">
    <property type="entry name" value="GAT_Gln-NAD-synth"/>
    <property type="match status" value="1"/>
</dbReference>
<dbReference type="FunFam" id="3.60.110.10:FF:000003">
    <property type="entry name" value="Glutamine-dependent NAD(+) synthetase"/>
    <property type="match status" value="1"/>
</dbReference>
<organism evidence="10 11">
    <name type="scientific">Fusarium oxysporum f. sp. rapae</name>
    <dbReference type="NCBI Taxonomy" id="485398"/>
    <lineage>
        <taxon>Eukaryota</taxon>
        <taxon>Fungi</taxon>
        <taxon>Dikarya</taxon>
        <taxon>Ascomycota</taxon>
        <taxon>Pezizomycotina</taxon>
        <taxon>Sordariomycetes</taxon>
        <taxon>Hypocreomycetidae</taxon>
        <taxon>Hypocreales</taxon>
        <taxon>Nectriaceae</taxon>
        <taxon>Fusarium</taxon>
        <taxon>Fusarium oxysporum species complex</taxon>
    </lineage>
</organism>
<keyword evidence="5 8" id="KW-0067">ATP-binding</keyword>
<dbReference type="HAMAP" id="MF_02090">
    <property type="entry name" value="NadE_glutamine_dep"/>
    <property type="match status" value="1"/>
</dbReference>
<dbReference type="Pfam" id="PF02540">
    <property type="entry name" value="NAD_synthase"/>
    <property type="match status" value="1"/>
</dbReference>
<comment type="similarity">
    <text evidence="2 8">In the C-terminal section; belongs to the NAD synthetase family.</text>
</comment>
<evidence type="ECO:0000256" key="2">
    <source>
        <dbReference type="ARBA" id="ARBA00007145"/>
    </source>
</evidence>
<evidence type="ECO:0000313" key="10">
    <source>
        <dbReference type="EMBL" id="KAG7419101.1"/>
    </source>
</evidence>
<name>A0A8J5P232_FUSOX</name>
<dbReference type="CDD" id="cd00553">
    <property type="entry name" value="NAD_synthase"/>
    <property type="match status" value="1"/>
</dbReference>
<dbReference type="Proteomes" id="UP000694050">
    <property type="component" value="Unassembled WGS sequence"/>
</dbReference>
<dbReference type="NCBIfam" id="TIGR00552">
    <property type="entry name" value="nadE"/>
    <property type="match status" value="1"/>
</dbReference>
<dbReference type="GO" id="GO:0004359">
    <property type="term" value="F:glutaminase activity"/>
    <property type="evidence" value="ECO:0007669"/>
    <property type="project" value="InterPro"/>
</dbReference>
<dbReference type="PROSITE" id="PS50263">
    <property type="entry name" value="CN_HYDROLASE"/>
    <property type="match status" value="1"/>
</dbReference>
<dbReference type="InterPro" id="IPR022310">
    <property type="entry name" value="NAD/GMP_synthase"/>
</dbReference>
<keyword evidence="4 8" id="KW-0547">Nucleotide-binding</keyword>
<sequence>MANLITLATCSLNQWVLDWEGNLGRIRKSIIKAKEAGATLRTGPELEITGYGCLDHFLEADVYDHSLESLSEILTDTELHGILIDVGLPIMHRGCRYNCRALLLDGKLLCLRPKIYLANDGNFRENRFFTPWNRPRYVEQYNLPPALQKHQGVRQVPIGDVIMSLNDTTVAAETCEELFTPQAPHINMALNGAEIFTNSSGSHHTLRKLDQRIALISEATRKSGGVYLYANQSGSDGDRLLYDGSSLIMVNGDIVAQGSQFSLEDVEVVTATVDLQAVRAYRFAPSRNFQATQAPVYERIEVDFSLSNDDLDLDFLKAPTKPMAARYHLPEEEIALGPACWLWDYLRRSRASGYLVPLSGGIDSCATATIVFSMCRLVVEAIKAGNEDVIADVKRIAVFSDKLPETPEDFCNQIFHTVYMGMEKQSSKETRQRAKDLAERIGSYHTDMNIDDTFHATKNLLTQGTGFEPKFKVHGGSATENLALQNIQARSRMVIAYYYAQMLPTVRQRPGGGSLLVLGSSNVDECLRGYLTKYDCSSADLNPLGAISKRDLKSFISWAAKNFDMPILEEFIHATPTAELEPITENYVQSDEIDMGMTYDELSRFGRLRKESKLGPYGMFLRLVEEWGGEGKLSPREIATKVKRFYHFHYINRHKQAVATPAVHVENYSPDDHRFDLRPLFYPPAFQGWSFQKIDKRVEAIEKALEKKQKKAEGGLQ</sequence>
<evidence type="ECO:0000259" key="9">
    <source>
        <dbReference type="PROSITE" id="PS50263"/>
    </source>
</evidence>
<dbReference type="UniPathway" id="UPA00253">
    <property type="reaction ID" value="UER00334"/>
</dbReference>